<name>A0A8R7P5N2_TRIUA</name>
<reference evidence="3" key="1">
    <citation type="journal article" date="2013" name="Nature">
        <title>Draft genome of the wheat A-genome progenitor Triticum urartu.</title>
        <authorList>
            <person name="Ling H.Q."/>
            <person name="Zhao S."/>
            <person name="Liu D."/>
            <person name="Wang J."/>
            <person name="Sun H."/>
            <person name="Zhang C."/>
            <person name="Fan H."/>
            <person name="Li D."/>
            <person name="Dong L."/>
            <person name="Tao Y."/>
            <person name="Gao C."/>
            <person name="Wu H."/>
            <person name="Li Y."/>
            <person name="Cui Y."/>
            <person name="Guo X."/>
            <person name="Zheng S."/>
            <person name="Wang B."/>
            <person name="Yu K."/>
            <person name="Liang Q."/>
            <person name="Yang W."/>
            <person name="Lou X."/>
            <person name="Chen J."/>
            <person name="Feng M."/>
            <person name="Jian J."/>
            <person name="Zhang X."/>
            <person name="Luo G."/>
            <person name="Jiang Y."/>
            <person name="Liu J."/>
            <person name="Wang Z."/>
            <person name="Sha Y."/>
            <person name="Zhang B."/>
            <person name="Wu H."/>
            <person name="Tang D."/>
            <person name="Shen Q."/>
            <person name="Xue P."/>
            <person name="Zou S."/>
            <person name="Wang X."/>
            <person name="Liu X."/>
            <person name="Wang F."/>
            <person name="Yang Y."/>
            <person name="An X."/>
            <person name="Dong Z."/>
            <person name="Zhang K."/>
            <person name="Zhang X."/>
            <person name="Luo M.C."/>
            <person name="Dvorak J."/>
            <person name="Tong Y."/>
            <person name="Wang J."/>
            <person name="Yang H."/>
            <person name="Li Z."/>
            <person name="Wang D."/>
            <person name="Zhang A."/>
            <person name="Wang J."/>
        </authorList>
    </citation>
    <scope>NUCLEOTIDE SEQUENCE</scope>
    <source>
        <strain evidence="3">cv. G1812</strain>
    </source>
</reference>
<dbReference type="AlphaFoldDB" id="A0A8R7P5N2"/>
<reference evidence="2" key="3">
    <citation type="submission" date="2022-06" db="UniProtKB">
        <authorList>
            <consortium name="EnsemblPlants"/>
        </authorList>
    </citation>
    <scope>IDENTIFICATION</scope>
</reference>
<dbReference type="Gramene" id="TuG1812G0100002971.01.T01">
    <property type="protein sequence ID" value="TuG1812G0100002971.01.T01.cds289778"/>
    <property type="gene ID" value="TuG1812G0100002971.01"/>
</dbReference>
<organism evidence="2 3">
    <name type="scientific">Triticum urartu</name>
    <name type="common">Red wild einkorn</name>
    <name type="synonym">Crithodium urartu</name>
    <dbReference type="NCBI Taxonomy" id="4572"/>
    <lineage>
        <taxon>Eukaryota</taxon>
        <taxon>Viridiplantae</taxon>
        <taxon>Streptophyta</taxon>
        <taxon>Embryophyta</taxon>
        <taxon>Tracheophyta</taxon>
        <taxon>Spermatophyta</taxon>
        <taxon>Magnoliopsida</taxon>
        <taxon>Liliopsida</taxon>
        <taxon>Poales</taxon>
        <taxon>Poaceae</taxon>
        <taxon>BOP clade</taxon>
        <taxon>Pooideae</taxon>
        <taxon>Triticodae</taxon>
        <taxon>Triticeae</taxon>
        <taxon>Triticinae</taxon>
        <taxon>Triticum</taxon>
    </lineage>
</organism>
<protein>
    <submittedName>
        <fullName evidence="2">Uncharacterized protein</fullName>
    </submittedName>
</protein>
<evidence type="ECO:0000313" key="3">
    <source>
        <dbReference type="Proteomes" id="UP000015106"/>
    </source>
</evidence>
<accession>A0A8R7P5N2</accession>
<proteinExistence type="predicted"/>
<evidence type="ECO:0000256" key="1">
    <source>
        <dbReference type="SAM" id="MobiDB-lite"/>
    </source>
</evidence>
<dbReference type="EnsemblPlants" id="TuG1812G0100002971.01.T01">
    <property type="protein sequence ID" value="TuG1812G0100002971.01.T01.cds289778"/>
    <property type="gene ID" value="TuG1812G0100002971.01"/>
</dbReference>
<keyword evidence="3" id="KW-1185">Reference proteome</keyword>
<feature type="region of interest" description="Disordered" evidence="1">
    <location>
        <begin position="126"/>
        <end position="151"/>
    </location>
</feature>
<reference evidence="2" key="2">
    <citation type="submission" date="2018-03" db="EMBL/GenBank/DDBJ databases">
        <title>The Triticum urartu genome reveals the dynamic nature of wheat genome evolution.</title>
        <authorList>
            <person name="Ling H."/>
            <person name="Ma B."/>
            <person name="Shi X."/>
            <person name="Liu H."/>
            <person name="Dong L."/>
            <person name="Sun H."/>
            <person name="Cao Y."/>
            <person name="Gao Q."/>
            <person name="Zheng S."/>
            <person name="Li Y."/>
            <person name="Yu Y."/>
            <person name="Du H."/>
            <person name="Qi M."/>
            <person name="Li Y."/>
            <person name="Yu H."/>
            <person name="Cui Y."/>
            <person name="Wang N."/>
            <person name="Chen C."/>
            <person name="Wu H."/>
            <person name="Zhao Y."/>
            <person name="Zhang J."/>
            <person name="Li Y."/>
            <person name="Zhou W."/>
            <person name="Zhang B."/>
            <person name="Hu W."/>
            <person name="Eijk M."/>
            <person name="Tang J."/>
            <person name="Witsenboer H."/>
            <person name="Zhao S."/>
            <person name="Li Z."/>
            <person name="Zhang A."/>
            <person name="Wang D."/>
            <person name="Liang C."/>
        </authorList>
    </citation>
    <scope>NUCLEOTIDE SEQUENCE [LARGE SCALE GENOMIC DNA]</scope>
    <source>
        <strain evidence="2">cv. G1812</strain>
    </source>
</reference>
<feature type="compositionally biased region" description="Acidic residues" evidence="1">
    <location>
        <begin position="136"/>
        <end position="146"/>
    </location>
</feature>
<sequence length="160" mass="17537">MAIVGLRLRGGLGVLTGVWRRAGCRLGGRRLGRGRLGPGWRWRLGARRRGREAAADHADDALLVAADDAERQVGALAHAPERAAHHRREAPEHALHHPVQVRIRLIRHWVRRRHCRRRGVLRGVNGPRGGLQVGEAGEDDEGDEEGMTGGSHAAAVVWTC</sequence>
<evidence type="ECO:0000313" key="2">
    <source>
        <dbReference type="EnsemblPlants" id="TuG1812G0100002971.01.T01.cds289778"/>
    </source>
</evidence>
<dbReference type="Proteomes" id="UP000015106">
    <property type="component" value="Chromosome 1"/>
</dbReference>